<accession>A0A2P2NIB4</accession>
<dbReference type="EMBL" id="GGEC01061710">
    <property type="protein sequence ID" value="MBX42194.1"/>
    <property type="molecule type" value="Transcribed_RNA"/>
</dbReference>
<sequence length="26" mass="2823">MAVTCSLYGVTDYVGRVSINGKWFGV</sequence>
<name>A0A2P2NIB4_RHIMU</name>
<protein>
    <submittedName>
        <fullName evidence="1">Uncharacterized protein</fullName>
    </submittedName>
</protein>
<proteinExistence type="predicted"/>
<reference evidence="1" key="1">
    <citation type="submission" date="2018-02" db="EMBL/GenBank/DDBJ databases">
        <title>Rhizophora mucronata_Transcriptome.</title>
        <authorList>
            <person name="Meera S.P."/>
            <person name="Sreeshan A."/>
            <person name="Augustine A."/>
        </authorList>
    </citation>
    <scope>NUCLEOTIDE SEQUENCE</scope>
    <source>
        <tissue evidence="1">Leaf</tissue>
    </source>
</reference>
<organism evidence="1">
    <name type="scientific">Rhizophora mucronata</name>
    <name type="common">Asiatic mangrove</name>
    <dbReference type="NCBI Taxonomy" id="61149"/>
    <lineage>
        <taxon>Eukaryota</taxon>
        <taxon>Viridiplantae</taxon>
        <taxon>Streptophyta</taxon>
        <taxon>Embryophyta</taxon>
        <taxon>Tracheophyta</taxon>
        <taxon>Spermatophyta</taxon>
        <taxon>Magnoliopsida</taxon>
        <taxon>eudicotyledons</taxon>
        <taxon>Gunneridae</taxon>
        <taxon>Pentapetalae</taxon>
        <taxon>rosids</taxon>
        <taxon>fabids</taxon>
        <taxon>Malpighiales</taxon>
        <taxon>Rhizophoraceae</taxon>
        <taxon>Rhizophora</taxon>
    </lineage>
</organism>
<dbReference type="AlphaFoldDB" id="A0A2P2NIB4"/>
<evidence type="ECO:0000313" key="1">
    <source>
        <dbReference type="EMBL" id="MBX42194.1"/>
    </source>
</evidence>